<comment type="caution">
    <text evidence="1">The sequence shown here is derived from an EMBL/GenBank/DDBJ whole genome shotgun (WGS) entry which is preliminary data.</text>
</comment>
<sequence>MADSPHPPQLSSQSKDSVPFTASSTHACLLLHHWSSHLPLLLTRHGLEIAFAGRRALTVNGIDGQLCQRLLYLESRSSSLEEVVT</sequence>
<reference evidence="1 2" key="1">
    <citation type="journal article" date="2019" name="Sci. Rep.">
        <title>Orb-weaving spider Araneus ventricosus genome elucidates the spidroin gene catalogue.</title>
        <authorList>
            <person name="Kono N."/>
            <person name="Nakamura H."/>
            <person name="Ohtoshi R."/>
            <person name="Moran D.A.P."/>
            <person name="Shinohara A."/>
            <person name="Yoshida Y."/>
            <person name="Fujiwara M."/>
            <person name="Mori M."/>
            <person name="Tomita M."/>
            <person name="Arakawa K."/>
        </authorList>
    </citation>
    <scope>NUCLEOTIDE SEQUENCE [LARGE SCALE GENOMIC DNA]</scope>
</reference>
<evidence type="ECO:0000313" key="2">
    <source>
        <dbReference type="Proteomes" id="UP000499080"/>
    </source>
</evidence>
<keyword evidence="2" id="KW-1185">Reference proteome</keyword>
<name>A0A4Y2IUY0_ARAVE</name>
<organism evidence="1 2">
    <name type="scientific">Araneus ventricosus</name>
    <name type="common">Orbweaver spider</name>
    <name type="synonym">Epeira ventricosa</name>
    <dbReference type="NCBI Taxonomy" id="182803"/>
    <lineage>
        <taxon>Eukaryota</taxon>
        <taxon>Metazoa</taxon>
        <taxon>Ecdysozoa</taxon>
        <taxon>Arthropoda</taxon>
        <taxon>Chelicerata</taxon>
        <taxon>Arachnida</taxon>
        <taxon>Araneae</taxon>
        <taxon>Araneomorphae</taxon>
        <taxon>Entelegynae</taxon>
        <taxon>Araneoidea</taxon>
        <taxon>Araneidae</taxon>
        <taxon>Araneus</taxon>
    </lineage>
</organism>
<gene>
    <name evidence="1" type="ORF">AVEN_137233_1</name>
</gene>
<evidence type="ECO:0000313" key="1">
    <source>
        <dbReference type="EMBL" id="GBM80716.1"/>
    </source>
</evidence>
<accession>A0A4Y2IUY0</accession>
<dbReference type="Proteomes" id="UP000499080">
    <property type="component" value="Unassembled WGS sequence"/>
</dbReference>
<protein>
    <submittedName>
        <fullName evidence="1">Uncharacterized protein</fullName>
    </submittedName>
</protein>
<dbReference type="AlphaFoldDB" id="A0A4Y2IUY0"/>
<proteinExistence type="predicted"/>
<dbReference type="EMBL" id="BGPR01002899">
    <property type="protein sequence ID" value="GBM80716.1"/>
    <property type="molecule type" value="Genomic_DNA"/>
</dbReference>